<dbReference type="InterPro" id="IPR002156">
    <property type="entry name" value="RNaseH_domain"/>
</dbReference>
<dbReference type="InterPro" id="IPR012337">
    <property type="entry name" value="RNaseH-like_sf"/>
</dbReference>
<dbReference type="SUPFAM" id="SSF53254">
    <property type="entry name" value="Phosphoglycerate mutase-like"/>
    <property type="match status" value="1"/>
</dbReference>
<dbReference type="InterPro" id="IPR014636">
    <property type="entry name" value="RNaseH/PGlycerate_mutase"/>
</dbReference>
<evidence type="ECO:0000256" key="4">
    <source>
        <dbReference type="SAM" id="MobiDB-lite"/>
    </source>
</evidence>
<feature type="active site" description="Proton donor/acceptor" evidence="2">
    <location>
        <position position="256"/>
    </location>
</feature>
<dbReference type="CDD" id="cd09279">
    <property type="entry name" value="RNase_HI_like"/>
    <property type="match status" value="1"/>
</dbReference>
<name>A0A6P2CFD7_9NOCA</name>
<dbReference type="Proteomes" id="UP000471120">
    <property type="component" value="Unassembled WGS sequence"/>
</dbReference>
<evidence type="ECO:0000256" key="1">
    <source>
        <dbReference type="PIRSR" id="PIRSR036922-1"/>
    </source>
</evidence>
<dbReference type="Pfam" id="PF00300">
    <property type="entry name" value="His_Phos_1"/>
    <property type="match status" value="1"/>
</dbReference>
<protein>
    <submittedName>
        <fullName evidence="6">Bifunctional RNase H/acid phosphatase</fullName>
    </submittedName>
</protein>
<dbReference type="RefSeq" id="WP_010838638.1">
    <property type="nucleotide sequence ID" value="NZ_QRCM01000001.1"/>
</dbReference>
<feature type="binding site" evidence="3">
    <location>
        <position position="232"/>
    </location>
    <ligand>
        <name>substrate</name>
    </ligand>
</feature>
<reference evidence="6 7" key="1">
    <citation type="submission" date="2018-07" db="EMBL/GenBank/DDBJ databases">
        <title>Genome sequence of Rhodococcus rhodnii ATCC 35071 from Rhodnius prolixus.</title>
        <authorList>
            <person name="Patel V."/>
            <person name="Vogel K.J."/>
        </authorList>
    </citation>
    <scope>NUCLEOTIDE SEQUENCE [LARGE SCALE GENOMIC DNA]</scope>
    <source>
        <strain evidence="6 7">ATCC 35071</strain>
    </source>
</reference>
<evidence type="ECO:0000256" key="3">
    <source>
        <dbReference type="PIRSR" id="PIRSR613078-2"/>
    </source>
</evidence>
<feature type="active site" description="Proton donor/acceptor; for phosphatase activity" evidence="1">
    <location>
        <position position="256"/>
    </location>
</feature>
<dbReference type="PROSITE" id="PS50879">
    <property type="entry name" value="RNASE_H_1"/>
    <property type="match status" value="1"/>
</dbReference>
<feature type="domain" description="RNase H type-1" evidence="5">
    <location>
        <begin position="4"/>
        <end position="143"/>
    </location>
</feature>
<accession>A0A6P2CFD7</accession>
<dbReference type="FunFam" id="3.30.420.10:FF:000076">
    <property type="entry name" value="RBR-type E3 ubiquitin transferase"/>
    <property type="match status" value="1"/>
</dbReference>
<dbReference type="PANTHER" id="PTHR46387:SF2">
    <property type="entry name" value="RIBONUCLEASE HI"/>
    <property type="match status" value="1"/>
</dbReference>
<dbReference type="NCBIfam" id="NF005567">
    <property type="entry name" value="PRK07238.1"/>
    <property type="match status" value="1"/>
</dbReference>
<dbReference type="GO" id="GO:0003676">
    <property type="term" value="F:nucleic acid binding"/>
    <property type="evidence" value="ECO:0007669"/>
    <property type="project" value="InterPro"/>
</dbReference>
<dbReference type="AlphaFoldDB" id="A0A6P2CFD7"/>
<dbReference type="EMBL" id="QRCM01000001">
    <property type="protein sequence ID" value="TXG91459.1"/>
    <property type="molecule type" value="Genomic_DNA"/>
</dbReference>
<evidence type="ECO:0000313" key="7">
    <source>
        <dbReference type="Proteomes" id="UP000471120"/>
    </source>
</evidence>
<dbReference type="PANTHER" id="PTHR46387">
    <property type="entry name" value="POLYNUCLEOTIDYL TRANSFERASE, RIBONUCLEASE H-LIKE SUPERFAMILY PROTEIN"/>
    <property type="match status" value="1"/>
</dbReference>
<dbReference type="PIRSF" id="PIRSF036922">
    <property type="entry name" value="RNaseH_PGAM"/>
    <property type="match status" value="1"/>
</dbReference>
<dbReference type="CDD" id="cd07067">
    <property type="entry name" value="HP_PGM_like"/>
    <property type="match status" value="1"/>
</dbReference>
<feature type="active site" description="Tele-phosphohistidine intermediate" evidence="1">
    <location>
        <position position="182"/>
    </location>
</feature>
<proteinExistence type="predicted"/>
<evidence type="ECO:0000259" key="5">
    <source>
        <dbReference type="PROSITE" id="PS50879"/>
    </source>
</evidence>
<gene>
    <name evidence="6" type="ORF">DW322_16165</name>
</gene>
<organism evidence="6 7">
    <name type="scientific">Rhodococcus rhodnii</name>
    <dbReference type="NCBI Taxonomy" id="38312"/>
    <lineage>
        <taxon>Bacteria</taxon>
        <taxon>Bacillati</taxon>
        <taxon>Actinomycetota</taxon>
        <taxon>Actinomycetes</taxon>
        <taxon>Mycobacteriales</taxon>
        <taxon>Nocardiaceae</taxon>
        <taxon>Rhodococcus</taxon>
    </lineage>
</organism>
<comment type="caution">
    <text evidence="6">The sequence shown here is derived from an EMBL/GenBank/DDBJ whole genome shotgun (WGS) entry which is preliminary data.</text>
</comment>
<evidence type="ECO:0000313" key="6">
    <source>
        <dbReference type="EMBL" id="TXG91459.1"/>
    </source>
</evidence>
<dbReference type="Pfam" id="PF13456">
    <property type="entry name" value="RVT_3"/>
    <property type="match status" value="1"/>
</dbReference>
<dbReference type="InterPro" id="IPR036397">
    <property type="entry name" value="RNaseH_sf"/>
</dbReference>
<dbReference type="GO" id="GO:0004523">
    <property type="term" value="F:RNA-DNA hybrid ribonuclease activity"/>
    <property type="evidence" value="ECO:0007669"/>
    <property type="project" value="InterPro"/>
</dbReference>
<evidence type="ECO:0000256" key="2">
    <source>
        <dbReference type="PIRSR" id="PIRSR613078-1"/>
    </source>
</evidence>
<dbReference type="SUPFAM" id="SSF53098">
    <property type="entry name" value="Ribonuclease H-like"/>
    <property type="match status" value="1"/>
</dbReference>
<dbReference type="InterPro" id="IPR013078">
    <property type="entry name" value="His_Pase_superF_clade-1"/>
</dbReference>
<dbReference type="InterPro" id="IPR029033">
    <property type="entry name" value="His_PPase_superfam"/>
</dbReference>
<dbReference type="Gene3D" id="3.30.420.10">
    <property type="entry name" value="Ribonuclease H-like superfamily/Ribonuclease H"/>
    <property type="match status" value="1"/>
</dbReference>
<dbReference type="SMART" id="SM00855">
    <property type="entry name" value="PGAM"/>
    <property type="match status" value="1"/>
</dbReference>
<dbReference type="Gene3D" id="3.40.50.1240">
    <property type="entry name" value="Phosphoglycerate mutase-like"/>
    <property type="match status" value="1"/>
</dbReference>
<sequence>MSSAATSVVVEADGGSRGNPGPAGYGAVVLDSHDAVLAERKQFLGTTTNNVAEYSGLIAGLRAAADLGAREVEVRMDSKLVVEQMSGRWKVKNADLAVLHREAKGIAAQFDTVSYTWIPRARNARADLLANEAMDAGTADPAAPLPPDPKAEHGTKAPVAAPQSPGWMATSGAPTRLLLLRHGQTPLSVEKRYSGRGNPGLTDLGRTQAARAARRFGDRGGVAAVVTSPLARAHATATAVADALGLPVTEHEGLIETDFGDWEGLTFTEAAERDPDVHAQWLADTSVPAPGGESFDAVRARVEATRADLTERYAGGNVLVVSHVTPIKTFLQLALDAGPGLLYKLHLDLASLSIAEFYGDGGSSVRLVNDTSHLA</sequence>
<feature type="region of interest" description="Disordered" evidence="4">
    <location>
        <begin position="137"/>
        <end position="166"/>
    </location>
</feature>